<proteinExistence type="predicted"/>
<name>A0A2X0K5Z4_9BASI</name>
<dbReference type="Proteomes" id="UP000249723">
    <property type="component" value="Unassembled WGS sequence"/>
</dbReference>
<dbReference type="AlphaFoldDB" id="A0A2X0K5Z4"/>
<evidence type="ECO:0000313" key="3">
    <source>
        <dbReference type="Proteomes" id="UP000249723"/>
    </source>
</evidence>
<accession>A0A2X0K5Z4</accession>
<gene>
    <name evidence="2" type="ORF">BZ3500_MVSOF-1268-A1-R1_CHR2-2G04893</name>
</gene>
<feature type="compositionally biased region" description="Basic residues" evidence="1">
    <location>
        <begin position="129"/>
        <end position="142"/>
    </location>
</feature>
<dbReference type="EMBL" id="FMWP01000010">
    <property type="protein sequence ID" value="SCZ87427.1"/>
    <property type="molecule type" value="Genomic_DNA"/>
</dbReference>
<evidence type="ECO:0000256" key="1">
    <source>
        <dbReference type="SAM" id="MobiDB-lite"/>
    </source>
</evidence>
<reference evidence="3" key="1">
    <citation type="submission" date="2016-10" db="EMBL/GenBank/DDBJ databases">
        <authorList>
            <person name="Jeantristanb JTB J.-T."/>
            <person name="Ricardo R."/>
        </authorList>
    </citation>
    <scope>NUCLEOTIDE SEQUENCE [LARGE SCALE GENOMIC DNA]</scope>
</reference>
<protein>
    <submittedName>
        <fullName evidence="2">BZ3500_MvSof-1268-A1-R1_Chr2-2g04893 protein</fullName>
    </submittedName>
</protein>
<sequence length="142" mass="15771">MDSLRHTPPLPQANPASLVGRDKEKETKTKRKKFTRRRKKKAADTIIENEATTGPEEGAKKKKKKKKMRSWPVREREKEQVLSPAKSEASVKSSGYAVKGTRLLSSLTDSESKQKGSNGVFAGEERLPKGLRSRGARGAARK</sequence>
<organism evidence="2 3">
    <name type="scientific">Microbotryum saponariae</name>
    <dbReference type="NCBI Taxonomy" id="289078"/>
    <lineage>
        <taxon>Eukaryota</taxon>
        <taxon>Fungi</taxon>
        <taxon>Dikarya</taxon>
        <taxon>Basidiomycota</taxon>
        <taxon>Pucciniomycotina</taxon>
        <taxon>Microbotryomycetes</taxon>
        <taxon>Microbotryales</taxon>
        <taxon>Microbotryaceae</taxon>
        <taxon>Microbotryum</taxon>
    </lineage>
</organism>
<feature type="region of interest" description="Disordered" evidence="1">
    <location>
        <begin position="1"/>
        <end position="142"/>
    </location>
</feature>
<evidence type="ECO:0000313" key="2">
    <source>
        <dbReference type="EMBL" id="SCZ87427.1"/>
    </source>
</evidence>
<keyword evidence="3" id="KW-1185">Reference proteome</keyword>
<feature type="compositionally biased region" description="Basic residues" evidence="1">
    <location>
        <begin position="60"/>
        <end position="69"/>
    </location>
</feature>
<feature type="compositionally biased region" description="Basic residues" evidence="1">
    <location>
        <begin position="28"/>
        <end position="41"/>
    </location>
</feature>